<comment type="caution">
    <text evidence="3">The sequence shown here is derived from an EMBL/GenBank/DDBJ whole genome shotgun (WGS) entry which is preliminary data.</text>
</comment>
<dbReference type="EMBL" id="NHON01000014">
    <property type="protein sequence ID" value="OWJ67283.1"/>
    <property type="molecule type" value="Genomic_DNA"/>
</dbReference>
<evidence type="ECO:0000313" key="3">
    <source>
        <dbReference type="EMBL" id="OWJ67283.1"/>
    </source>
</evidence>
<accession>A0A211ZPS0</accession>
<evidence type="ECO:0000259" key="2">
    <source>
        <dbReference type="PROSITE" id="PS50110"/>
    </source>
</evidence>
<feature type="modified residue" description="4-aspartylphosphate" evidence="1">
    <location>
        <position position="68"/>
    </location>
</feature>
<name>A0A211ZPS0_9PROT</name>
<dbReference type="PROSITE" id="PS50110">
    <property type="entry name" value="RESPONSE_REGULATORY"/>
    <property type="match status" value="1"/>
</dbReference>
<sequence length="138" mass="14928">MGLLYSEAEDAVDLHGRRILIVEDEQIVALDLELTLRTWGGTVVGPATTVSRAIEMARSQTIDGAMVDLNLSGAAAFPAVDILLQRGVPVILATSYPRESLPAAYRNLPILPKPYDPRRFSGLVQSIFSVRSGEASIH</sequence>
<dbReference type="GO" id="GO:0000160">
    <property type="term" value="P:phosphorelay signal transduction system"/>
    <property type="evidence" value="ECO:0007669"/>
    <property type="project" value="InterPro"/>
</dbReference>
<evidence type="ECO:0000256" key="1">
    <source>
        <dbReference type="PROSITE-ProRule" id="PRU00169"/>
    </source>
</evidence>
<gene>
    <name evidence="3" type="ORF">BWR60_09805</name>
</gene>
<dbReference type="SUPFAM" id="SSF52172">
    <property type="entry name" value="CheY-like"/>
    <property type="match status" value="1"/>
</dbReference>
<reference evidence="4" key="1">
    <citation type="submission" date="2017-05" db="EMBL/GenBank/DDBJ databases">
        <authorList>
            <person name="Macchi M."/>
            <person name="Festa S."/>
            <person name="Coppotelli B.M."/>
            <person name="Morelli I.S."/>
        </authorList>
    </citation>
    <scope>NUCLEOTIDE SEQUENCE [LARGE SCALE GENOMIC DNA]</scope>
    <source>
        <strain evidence="4">I</strain>
    </source>
</reference>
<dbReference type="SMART" id="SM00448">
    <property type="entry name" value="REC"/>
    <property type="match status" value="1"/>
</dbReference>
<dbReference type="Gene3D" id="3.40.50.2300">
    <property type="match status" value="1"/>
</dbReference>
<dbReference type="RefSeq" id="WP_088150834.1">
    <property type="nucleotide sequence ID" value="NZ_NHON01000014.1"/>
</dbReference>
<organism evidence="3 4">
    <name type="scientific">Inquilinus limosus</name>
    <dbReference type="NCBI Taxonomy" id="171674"/>
    <lineage>
        <taxon>Bacteria</taxon>
        <taxon>Pseudomonadati</taxon>
        <taxon>Pseudomonadota</taxon>
        <taxon>Alphaproteobacteria</taxon>
        <taxon>Rhodospirillales</taxon>
        <taxon>Rhodospirillaceae</taxon>
        <taxon>Inquilinus</taxon>
    </lineage>
</organism>
<evidence type="ECO:0000313" key="4">
    <source>
        <dbReference type="Proteomes" id="UP000196655"/>
    </source>
</evidence>
<dbReference type="InterPro" id="IPR011006">
    <property type="entry name" value="CheY-like_superfamily"/>
</dbReference>
<dbReference type="Proteomes" id="UP000196655">
    <property type="component" value="Unassembled WGS sequence"/>
</dbReference>
<dbReference type="OrthoDB" id="582170at2"/>
<dbReference type="STRING" id="1122125.GCA_000423185_01209"/>
<proteinExistence type="predicted"/>
<dbReference type="AlphaFoldDB" id="A0A211ZPS0"/>
<protein>
    <recommendedName>
        <fullName evidence="2">Response regulatory domain-containing protein</fullName>
    </recommendedName>
</protein>
<feature type="domain" description="Response regulatory" evidence="2">
    <location>
        <begin position="18"/>
        <end position="128"/>
    </location>
</feature>
<dbReference type="InterPro" id="IPR001789">
    <property type="entry name" value="Sig_transdc_resp-reg_receiver"/>
</dbReference>
<keyword evidence="4" id="KW-1185">Reference proteome</keyword>
<keyword evidence="1" id="KW-0597">Phosphoprotein</keyword>